<evidence type="ECO:0000313" key="1">
    <source>
        <dbReference type="EMBL" id="ATY46487.1"/>
    </source>
</evidence>
<dbReference type="Proteomes" id="UP000242614">
    <property type="component" value="Segment"/>
</dbReference>
<keyword evidence="2" id="KW-1185">Reference proteome</keyword>
<sequence length="88" mass="10217">MINEKILEESLPKVLKDKDTIKLMIKIGEFDATEEDLKRLAEIASDLWDSIYIPKYDVEVLFYPLIKKENGKAVLYQVLKFIEPSLEG</sequence>
<evidence type="ECO:0000313" key="2">
    <source>
        <dbReference type="Proteomes" id="UP000242614"/>
    </source>
</evidence>
<dbReference type="GeneID" id="40236064"/>
<protein>
    <submittedName>
        <fullName evidence="1">Uncharacterized protein</fullName>
    </submittedName>
</protein>
<reference evidence="1" key="1">
    <citation type="journal article" date="2018" name="J. Virol.">
        <title>A novel Sulfolobus virus with an exceptional capsid architecture.</title>
        <authorList>
            <person name="Wang H."/>
            <person name="Guo Z."/>
            <person name="Feng H."/>
            <person name="Chen Y."/>
            <person name="Hernandez W."/>
            <person name="Dai X."/>
            <person name="Zhang Z."/>
            <person name="Zheng X."/>
            <person name="Lopez M.M."/>
            <person name="Fu Y."/>
            <person name="Zhang C."/>
            <person name="Zhu P."/>
            <person name="Huang L."/>
        </authorList>
    </citation>
    <scope>NUCLEOTIDE SEQUENCE [LARGE SCALE GENOMIC DNA]</scope>
    <source>
        <strain evidence="1">CR_L</strain>
    </source>
</reference>
<organism evidence="1 2">
    <name type="scientific">Sulfolobus ellipsoid virus 1</name>
    <dbReference type="NCBI Taxonomy" id="2056194"/>
    <lineage>
        <taxon>Viruses</taxon>
        <taxon>Viruses incertae sedis</taxon>
        <taxon>Ovaliviridae</taxon>
        <taxon>Alphaovalivirus</taxon>
        <taxon>Alphaovalivirus fumarolicaense</taxon>
    </lineage>
</organism>
<accession>A0A2H4RBP3</accession>
<proteinExistence type="predicted"/>
<dbReference type="EMBL" id="MF144115">
    <property type="protein sequence ID" value="ATY46487.1"/>
    <property type="molecule type" value="Genomic_DNA"/>
</dbReference>
<dbReference type="RefSeq" id="YP_009639275.1">
    <property type="nucleotide sequence ID" value="NC_042347.1"/>
</dbReference>
<dbReference type="KEGG" id="vg:40236064"/>
<name>A0A2H4RBP3_9VIRU</name>